<dbReference type="InterPro" id="IPR025200">
    <property type="entry name" value="PPK_C_dom2"/>
</dbReference>
<accession>A0A1H9NZ93</accession>
<evidence type="ECO:0000256" key="8">
    <source>
        <dbReference type="RuleBase" id="RU003800"/>
    </source>
</evidence>
<feature type="binding site" evidence="7">
    <location>
        <position position="568"/>
    </location>
    <ligand>
        <name>ATP</name>
        <dbReference type="ChEBI" id="CHEBI:30616"/>
    </ligand>
</feature>
<dbReference type="Pfam" id="PF13089">
    <property type="entry name" value="PP_kinase_N"/>
    <property type="match status" value="1"/>
</dbReference>
<comment type="function">
    <text evidence="7 8">Catalyzes the reversible transfer of the terminal phosphate of ATP to form a long-chain polyphosphate (polyP).</text>
</comment>
<dbReference type="PANTHER" id="PTHR30218:SF0">
    <property type="entry name" value="POLYPHOSPHATE KINASE"/>
    <property type="match status" value="1"/>
</dbReference>
<dbReference type="Proteomes" id="UP000199021">
    <property type="component" value="Unassembled WGS sequence"/>
</dbReference>
<dbReference type="GO" id="GO:0006799">
    <property type="term" value="P:polyphosphate biosynthetic process"/>
    <property type="evidence" value="ECO:0007669"/>
    <property type="project" value="UniProtKB-UniRule"/>
</dbReference>
<dbReference type="PROSITE" id="PS50035">
    <property type="entry name" value="PLD"/>
    <property type="match status" value="1"/>
</dbReference>
<comment type="similarity">
    <text evidence="7 8">Belongs to the polyphosphate kinase 1 (PPK1) family.</text>
</comment>
<keyword evidence="3 7" id="KW-0547">Nucleotide-binding</keyword>
<evidence type="ECO:0000256" key="5">
    <source>
        <dbReference type="ARBA" id="ARBA00022840"/>
    </source>
</evidence>
<keyword evidence="5 7" id="KW-0067">ATP-binding</keyword>
<proteinExistence type="inferred from homology"/>
<evidence type="ECO:0000256" key="6">
    <source>
        <dbReference type="ARBA" id="ARBA00022842"/>
    </source>
</evidence>
<evidence type="ECO:0000256" key="3">
    <source>
        <dbReference type="ARBA" id="ARBA00022741"/>
    </source>
</evidence>
<keyword evidence="4 7" id="KW-0418">Kinase</keyword>
<dbReference type="InterPro" id="IPR036832">
    <property type="entry name" value="PPK_N_dom_sf"/>
</dbReference>
<dbReference type="InParanoid" id="A0A1H9NZ93"/>
<dbReference type="InterPro" id="IPR041108">
    <property type="entry name" value="PP_kinase_C_1"/>
</dbReference>
<dbReference type="GO" id="GO:0005524">
    <property type="term" value="F:ATP binding"/>
    <property type="evidence" value="ECO:0007669"/>
    <property type="project" value="UniProtKB-KW"/>
</dbReference>
<dbReference type="InterPro" id="IPR025198">
    <property type="entry name" value="PPK_N_dom"/>
</dbReference>
<feature type="active site" description="Phosphohistidine intermediate" evidence="7">
    <location>
        <position position="438"/>
    </location>
</feature>
<dbReference type="GO" id="GO:0046872">
    <property type="term" value="F:metal ion binding"/>
    <property type="evidence" value="ECO:0007669"/>
    <property type="project" value="UniProtKB-KW"/>
</dbReference>
<dbReference type="SUPFAM" id="SSF143724">
    <property type="entry name" value="PHP14-like"/>
    <property type="match status" value="1"/>
</dbReference>
<feature type="binding site" evidence="7">
    <location>
        <position position="472"/>
    </location>
    <ligand>
        <name>ATP</name>
        <dbReference type="ChEBI" id="CHEBI:30616"/>
    </ligand>
</feature>
<evidence type="ECO:0000256" key="2">
    <source>
        <dbReference type="ARBA" id="ARBA00022679"/>
    </source>
</evidence>
<dbReference type="EC" id="2.7.4.1" evidence="7 8"/>
<dbReference type="GO" id="GO:0008976">
    <property type="term" value="F:polyphosphate kinase activity"/>
    <property type="evidence" value="ECO:0007669"/>
    <property type="project" value="UniProtKB-UniRule"/>
</dbReference>
<keyword evidence="1 7" id="KW-0597">Phosphoprotein</keyword>
<reference evidence="11" key="1">
    <citation type="submission" date="2016-10" db="EMBL/GenBank/DDBJ databases">
        <authorList>
            <person name="Varghese N."/>
            <person name="Submissions S."/>
        </authorList>
    </citation>
    <scope>NUCLEOTIDE SEQUENCE [LARGE SCALE GENOMIC DNA]</scope>
    <source>
        <strain evidence="11">DSM 24740</strain>
    </source>
</reference>
<dbReference type="NCBIfam" id="TIGR03705">
    <property type="entry name" value="poly_P_kin"/>
    <property type="match status" value="1"/>
</dbReference>
<dbReference type="AlphaFoldDB" id="A0A1H9NZ93"/>
<feature type="binding site" evidence="7">
    <location>
        <position position="408"/>
    </location>
    <ligand>
        <name>Mg(2+)</name>
        <dbReference type="ChEBI" id="CHEBI:18420"/>
    </ligand>
</feature>
<keyword evidence="2 7" id="KW-0808">Transferase</keyword>
<evidence type="ECO:0000256" key="1">
    <source>
        <dbReference type="ARBA" id="ARBA00022553"/>
    </source>
</evidence>
<dbReference type="GO" id="GO:0009358">
    <property type="term" value="C:polyphosphate kinase complex"/>
    <property type="evidence" value="ECO:0007669"/>
    <property type="project" value="InterPro"/>
</dbReference>
<dbReference type="NCBIfam" id="NF003917">
    <property type="entry name" value="PRK05443.1-1"/>
    <property type="match status" value="1"/>
</dbReference>
<comment type="PTM">
    <text evidence="7 8">An intermediate of this reaction is the autophosphorylated ppk in which a phosphate is covalently linked to a histidine residue through a N-P bond.</text>
</comment>
<feature type="binding site" evidence="7">
    <location>
        <position position="593"/>
    </location>
    <ligand>
        <name>ATP</name>
        <dbReference type="ChEBI" id="CHEBI:30616"/>
    </ligand>
</feature>
<dbReference type="EMBL" id="FOFB01000041">
    <property type="protein sequence ID" value="SER41137.1"/>
    <property type="molecule type" value="Genomic_DNA"/>
</dbReference>
<dbReference type="OrthoDB" id="9761456at2"/>
<dbReference type="PANTHER" id="PTHR30218">
    <property type="entry name" value="POLYPHOSPHATE KINASE"/>
    <property type="match status" value="1"/>
</dbReference>
<feature type="domain" description="PLD phosphodiesterase" evidence="9">
    <location>
        <begin position="588"/>
        <end position="618"/>
    </location>
</feature>
<keyword evidence="11" id="KW-1185">Reference proteome</keyword>
<protein>
    <recommendedName>
        <fullName evidence="7 8">Polyphosphate kinase</fullName>
        <ecNumber evidence="7 8">2.7.4.1</ecNumber>
    </recommendedName>
    <alternativeName>
        <fullName evidence="7">ATP-polyphosphate phosphotransferase</fullName>
    </alternativeName>
    <alternativeName>
        <fullName evidence="7">Polyphosphoric acid kinase</fullName>
    </alternativeName>
</protein>
<dbReference type="Pfam" id="PF13090">
    <property type="entry name" value="PP_kinase_C"/>
    <property type="match status" value="1"/>
</dbReference>
<dbReference type="HAMAP" id="MF_00347">
    <property type="entry name" value="Polyphosphate_kinase"/>
    <property type="match status" value="1"/>
</dbReference>
<dbReference type="InterPro" id="IPR024953">
    <property type="entry name" value="PP_kinase_middle"/>
</dbReference>
<organism evidence="10 11">
    <name type="scientific">Neolewinella agarilytica</name>
    <dbReference type="NCBI Taxonomy" id="478744"/>
    <lineage>
        <taxon>Bacteria</taxon>
        <taxon>Pseudomonadati</taxon>
        <taxon>Bacteroidota</taxon>
        <taxon>Saprospiria</taxon>
        <taxon>Saprospirales</taxon>
        <taxon>Lewinellaceae</taxon>
        <taxon>Neolewinella</taxon>
    </lineage>
</organism>
<keyword evidence="7" id="KW-0479">Metal-binding</keyword>
<feature type="binding site" evidence="7">
    <location>
        <position position="378"/>
    </location>
    <ligand>
        <name>Mg(2+)</name>
        <dbReference type="ChEBI" id="CHEBI:18420"/>
    </ligand>
</feature>
<comment type="catalytic activity">
    <reaction evidence="7 8">
        <text>[phosphate](n) + ATP = [phosphate](n+1) + ADP</text>
        <dbReference type="Rhea" id="RHEA:19573"/>
        <dbReference type="Rhea" id="RHEA-COMP:9859"/>
        <dbReference type="Rhea" id="RHEA-COMP:14280"/>
        <dbReference type="ChEBI" id="CHEBI:16838"/>
        <dbReference type="ChEBI" id="CHEBI:30616"/>
        <dbReference type="ChEBI" id="CHEBI:456216"/>
        <dbReference type="EC" id="2.7.4.1"/>
    </reaction>
</comment>
<comment type="cofactor">
    <cofactor evidence="7">
        <name>Mg(2+)</name>
        <dbReference type="ChEBI" id="CHEBI:18420"/>
    </cofactor>
</comment>
<evidence type="ECO:0000313" key="10">
    <source>
        <dbReference type="EMBL" id="SER41137.1"/>
    </source>
</evidence>
<gene>
    <name evidence="7" type="primary">ppk</name>
    <name evidence="10" type="ORF">SAMN05444359_1413</name>
</gene>
<dbReference type="SUPFAM" id="SSF140356">
    <property type="entry name" value="PPK N-terminal domain-like"/>
    <property type="match status" value="1"/>
</dbReference>
<evidence type="ECO:0000256" key="4">
    <source>
        <dbReference type="ARBA" id="ARBA00022777"/>
    </source>
</evidence>
<dbReference type="InterPro" id="IPR001736">
    <property type="entry name" value="PLipase_D/transphosphatidylase"/>
</dbReference>
<sequence length="694" mass="80505">MEKDLVKRDTSWLHFNARVLQEAKDPRVPLYERIKFLAIYSSNLDEFYRVRVSSLRQFKKIPKEQRRELFSFKPKKELKTIRKMVQAQQKEFGRIFREEILPQLKEENIHLIHGDEMNEEQAVFAAEYFDKNIQPHLDLHWLPGADDDNSELPFLKSGQLCLAVNFDEEDARGAEEVALVPLPGKKLPRFVVLPSPASEPEGYYVIFTDSIIRANLSRWLDRKVEFGYAIKLSRDAELYIDNEFDGELHQKIESRLAERDDGLPTRFLFDSNMPKALKKRLKAALNLSKYDMIPGGRYHNFMDFFGFPLPEGREDLRYPDYPPLPHPRLANAESLFDAIEASDILLNFPYQQYDYVPALIREAALHPEVKTIQITLYRVAGKSAVVKELLNALKSGKKVEAFVETKARFDEASNLYWGKELEEAGAYVRYSYPAVKVHTKLLHILRESAEGETIHYTYIGTGNFNEKTARLYTDHALLSCRPVLGQDVKKVFSLLKGKLILPNCDKLLVAPFSLQSEMVRLIDEEIAHAKAGKHAYLFLKMNSLEEEGMIAKIREAAAAGVEVRMIVRGICRLVPGPDENIEIISIIDRFLEHARIFIFGGDEVEKVFIGSADWMSRNLFRRVEVVTPIEDPLLRLEIRRIMDMQWRDNQKARIISQKNLNKYRKVTTGETRYRAQEDIYNYYHRRLIEIEADV</sequence>
<dbReference type="PIRSF" id="PIRSF015589">
    <property type="entry name" value="PP_kinase"/>
    <property type="match status" value="1"/>
</dbReference>
<dbReference type="SUPFAM" id="SSF56024">
    <property type="entry name" value="Phospholipase D/nuclease"/>
    <property type="match status" value="2"/>
</dbReference>
<dbReference type="InterPro" id="IPR036830">
    <property type="entry name" value="PP_kinase_middle_dom_sf"/>
</dbReference>
<dbReference type="Pfam" id="PF17941">
    <property type="entry name" value="PP_kinase_C_1"/>
    <property type="match status" value="1"/>
</dbReference>
<evidence type="ECO:0000259" key="9">
    <source>
        <dbReference type="PROSITE" id="PS50035"/>
    </source>
</evidence>
<dbReference type="Gene3D" id="1.20.58.310">
    <property type="entry name" value="Polyphosphate kinase N-terminal domain"/>
    <property type="match status" value="1"/>
</dbReference>
<dbReference type="InterPro" id="IPR003414">
    <property type="entry name" value="PP_kinase"/>
</dbReference>
<dbReference type="Pfam" id="PF02503">
    <property type="entry name" value="PP_kinase"/>
    <property type="match status" value="1"/>
</dbReference>
<name>A0A1H9NZ93_9BACT</name>
<dbReference type="Gene3D" id="3.30.870.10">
    <property type="entry name" value="Endonuclease Chain A"/>
    <property type="match status" value="2"/>
</dbReference>
<evidence type="ECO:0000313" key="11">
    <source>
        <dbReference type="Proteomes" id="UP000199021"/>
    </source>
</evidence>
<evidence type="ECO:0000256" key="7">
    <source>
        <dbReference type="HAMAP-Rule" id="MF_00347"/>
    </source>
</evidence>
<feature type="binding site" evidence="7">
    <location>
        <position position="43"/>
    </location>
    <ligand>
        <name>ATP</name>
        <dbReference type="ChEBI" id="CHEBI:30616"/>
    </ligand>
</feature>
<dbReference type="RefSeq" id="WP_090173327.1">
    <property type="nucleotide sequence ID" value="NZ_FOFB01000041.1"/>
</dbReference>
<keyword evidence="6 7" id="KW-0460">Magnesium</keyword>
<dbReference type="STRING" id="478744.SAMN05444359_1413"/>
<dbReference type="Gene3D" id="3.30.1840.10">
    <property type="entry name" value="Polyphosphate kinase middle domain"/>
    <property type="match status" value="1"/>
</dbReference>